<sequence length="130" mass="13964">MSFLHQVVTFCLILLIGNPACCCQLPASPETSAVESSCPCQKKEQPEEGSDTGEDEGPIGHSCPCAAHPAELPDSPLALPAKPASEWTLAALEWQPEPRQQFPAVQVRGPSVPLPPPAVLTRSLWQVFRL</sequence>
<protein>
    <submittedName>
        <fullName evidence="3">Uncharacterized protein</fullName>
    </submittedName>
</protein>
<dbReference type="Proteomes" id="UP000604083">
    <property type="component" value="Unassembled WGS sequence"/>
</dbReference>
<dbReference type="RefSeq" id="WP_200390976.1">
    <property type="nucleotide sequence ID" value="NZ_JAENIO010000010.1"/>
</dbReference>
<reference evidence="3" key="1">
    <citation type="submission" date="2021-01" db="EMBL/GenBank/DDBJ databases">
        <title>Modified the classification status of verrucomicrobia.</title>
        <authorList>
            <person name="Feng X."/>
        </authorList>
    </citation>
    <scope>NUCLEOTIDE SEQUENCE</scope>
    <source>
        <strain evidence="3">KCTC 12986</strain>
    </source>
</reference>
<comment type="caution">
    <text evidence="3">The sequence shown here is derived from an EMBL/GenBank/DDBJ whole genome shotgun (WGS) entry which is preliminary data.</text>
</comment>
<gene>
    <name evidence="3" type="ORF">JIN78_05655</name>
</gene>
<organism evidence="3 4">
    <name type="scientific">Roseibacillus ishigakijimensis</name>
    <dbReference type="NCBI Taxonomy" id="454146"/>
    <lineage>
        <taxon>Bacteria</taxon>
        <taxon>Pseudomonadati</taxon>
        <taxon>Verrucomicrobiota</taxon>
        <taxon>Verrucomicrobiia</taxon>
        <taxon>Verrucomicrobiales</taxon>
        <taxon>Verrucomicrobiaceae</taxon>
        <taxon>Roseibacillus</taxon>
    </lineage>
</organism>
<proteinExistence type="predicted"/>
<keyword evidence="4" id="KW-1185">Reference proteome</keyword>
<evidence type="ECO:0000313" key="3">
    <source>
        <dbReference type="EMBL" id="MBK1833541.1"/>
    </source>
</evidence>
<accession>A0A934RS68</accession>
<keyword evidence="2" id="KW-0732">Signal</keyword>
<dbReference type="AlphaFoldDB" id="A0A934RS68"/>
<feature type="region of interest" description="Disordered" evidence="1">
    <location>
        <begin position="30"/>
        <end position="68"/>
    </location>
</feature>
<name>A0A934RS68_9BACT</name>
<dbReference type="EMBL" id="JAENIO010000010">
    <property type="protein sequence ID" value="MBK1833541.1"/>
    <property type="molecule type" value="Genomic_DNA"/>
</dbReference>
<feature type="compositionally biased region" description="Acidic residues" evidence="1">
    <location>
        <begin position="47"/>
        <end position="57"/>
    </location>
</feature>
<evidence type="ECO:0000256" key="2">
    <source>
        <dbReference type="SAM" id="SignalP"/>
    </source>
</evidence>
<feature type="chain" id="PRO_5037780846" evidence="2">
    <location>
        <begin position="23"/>
        <end position="130"/>
    </location>
</feature>
<feature type="signal peptide" evidence="2">
    <location>
        <begin position="1"/>
        <end position="22"/>
    </location>
</feature>
<feature type="compositionally biased region" description="Polar residues" evidence="1">
    <location>
        <begin position="30"/>
        <end position="39"/>
    </location>
</feature>
<evidence type="ECO:0000256" key="1">
    <source>
        <dbReference type="SAM" id="MobiDB-lite"/>
    </source>
</evidence>
<evidence type="ECO:0000313" key="4">
    <source>
        <dbReference type="Proteomes" id="UP000604083"/>
    </source>
</evidence>